<dbReference type="Pfam" id="PF23635">
    <property type="entry name" value="Beta-prop_AT5G49610-like"/>
    <property type="match status" value="1"/>
</dbReference>
<proteinExistence type="predicted"/>
<accession>A0A077RP44</accession>
<dbReference type="EMBL" id="HG670306">
    <property type="protein sequence ID" value="CDM80330.1"/>
    <property type="molecule type" value="Genomic_DNA"/>
</dbReference>
<dbReference type="HOGENOM" id="CLU_017945_3_0_1"/>
<dbReference type="AlphaFoldDB" id="A0A077RP44"/>
<name>A0A077RP44_WHEAT</name>
<dbReference type="PANTHER" id="PTHR33186">
    <property type="entry name" value="OS10G0136150 PROTEIN-RELATED"/>
    <property type="match status" value="1"/>
</dbReference>
<reference evidence="2" key="1">
    <citation type="journal article" date="2014" name="Science">
        <title>Structural and functional partitioning of bread wheat chromosome 3B.</title>
        <authorList>
            <person name="Choulet F."/>
            <person name="Alberti A."/>
            <person name="Theil S."/>
            <person name="Glover N."/>
            <person name="Barbe V."/>
            <person name="Daron J."/>
            <person name="Pingault L."/>
            <person name="Sourdille P."/>
            <person name="Couloux A."/>
            <person name="Paux E."/>
            <person name="Leroy P."/>
            <person name="Mangenot S."/>
            <person name="Guilhot N."/>
            <person name="Le Gouis J."/>
            <person name="Balfourier F."/>
            <person name="Alaux M."/>
            <person name="Jamilloux V."/>
            <person name="Poulain J."/>
            <person name="Durand C."/>
            <person name="Bellec A."/>
            <person name="Gaspin C."/>
            <person name="Safar J."/>
            <person name="Dolezel J."/>
            <person name="Rogers J."/>
            <person name="Vandepoele K."/>
            <person name="Aury J.M."/>
            <person name="Mayer K."/>
            <person name="Berges H."/>
            <person name="Quesneville H."/>
            <person name="Wincker P."/>
            <person name="Feuillet C."/>
        </authorList>
    </citation>
    <scope>NUCLEOTIDE SEQUENCE</scope>
</reference>
<gene>
    <name evidence="2" type="ORF">TRAES_3BF039500050CFD_c1</name>
</gene>
<feature type="domain" description="F-box protein AT5G49610-like beta-propeller" evidence="1">
    <location>
        <begin position="60"/>
        <end position="326"/>
    </location>
</feature>
<evidence type="ECO:0000259" key="1">
    <source>
        <dbReference type="Pfam" id="PF23635"/>
    </source>
</evidence>
<dbReference type="InterPro" id="IPR056594">
    <property type="entry name" value="AT5G49610-like_b-prop"/>
</dbReference>
<protein>
    <recommendedName>
        <fullName evidence="1">F-box protein AT5G49610-like beta-propeller domain-containing protein</fullName>
    </recommendedName>
</protein>
<dbReference type="PANTHER" id="PTHR33186:SF27">
    <property type="entry name" value="F-BOX ASSOCIATED DOMAIN-CONTAINING PROTEIN"/>
    <property type="match status" value="1"/>
</dbReference>
<evidence type="ECO:0000313" key="2">
    <source>
        <dbReference type="EMBL" id="CDM80330.1"/>
    </source>
</evidence>
<sequence length="336" mass="37876">MAGAEIPSRQSFLVFQVHVKLPHSHIYSGNGTEYAGFQKEDPGWSNIRDLFRTEKSPSPRCRHGRVLVKDWVRDEVVVCDPITSKQHRVPILPKFNERYPCLNGAVLCAAGGQGHVHGGCHSCPFKVVLVSELDHRPIACVYCSETGIWGDIISTEATNTIFDMSPSPSTLVGNVLYWSSTYGRDNILQFDLDSQNLEVIRGPRCMNNRFIDHFQIIQAEDGVVGLIVLSCHNLQMWKRKLDSKGVAIWLRQKTVALRNILELPPKIRKSRELHGKFVGHDEDNNAVFLYIDGNVYMVQLKSMLSKKLKGIGSASYCYPFTSFYPPSECSSLVFIF</sequence>
<organism evidence="2">
    <name type="scientific">Triticum aestivum</name>
    <name type="common">Wheat</name>
    <dbReference type="NCBI Taxonomy" id="4565"/>
    <lineage>
        <taxon>Eukaryota</taxon>
        <taxon>Viridiplantae</taxon>
        <taxon>Streptophyta</taxon>
        <taxon>Embryophyta</taxon>
        <taxon>Tracheophyta</taxon>
        <taxon>Spermatophyta</taxon>
        <taxon>Magnoliopsida</taxon>
        <taxon>Liliopsida</taxon>
        <taxon>Poales</taxon>
        <taxon>Poaceae</taxon>
        <taxon>BOP clade</taxon>
        <taxon>Pooideae</taxon>
        <taxon>Triticodae</taxon>
        <taxon>Triticeae</taxon>
        <taxon>Triticinae</taxon>
        <taxon>Triticum</taxon>
    </lineage>
</organism>